<keyword evidence="3" id="KW-0210">Decarboxylase</keyword>
<reference evidence="8" key="1">
    <citation type="submission" date="2022-11" db="EMBL/GenBank/DDBJ databases">
        <title>Lacrimispora xylanolytica sy1, complete genome.</title>
        <authorList>
            <person name="Choi S."/>
        </authorList>
    </citation>
    <scope>NUCLEOTIDE SEQUENCE</scope>
    <source>
        <strain evidence="8">Sy1</strain>
    </source>
</reference>
<dbReference type="PANTHER" id="PTHR43277:SF4">
    <property type="entry name" value="ARGININE DECARBOXYLASE"/>
    <property type="match status" value="1"/>
</dbReference>
<keyword evidence="4" id="KW-0663">Pyridoxal phosphate</keyword>
<dbReference type="SUPFAM" id="SSF53383">
    <property type="entry name" value="PLP-dependent transferases"/>
    <property type="match status" value="1"/>
</dbReference>
<dbReference type="InterPro" id="IPR008286">
    <property type="entry name" value="Prn/Lys/Arg_de-COase_C"/>
</dbReference>
<evidence type="ECO:0000256" key="2">
    <source>
        <dbReference type="ARBA" id="ARBA00010671"/>
    </source>
</evidence>
<keyword evidence="9" id="KW-1185">Reference proteome</keyword>
<evidence type="ECO:0000259" key="7">
    <source>
        <dbReference type="Pfam" id="PF03711"/>
    </source>
</evidence>
<accession>A0ABY7AEJ4</accession>
<evidence type="ECO:0000256" key="5">
    <source>
        <dbReference type="ARBA" id="ARBA00023239"/>
    </source>
</evidence>
<comment type="cofactor">
    <cofactor evidence="1">
        <name>pyridoxal 5'-phosphate</name>
        <dbReference type="ChEBI" id="CHEBI:597326"/>
    </cofactor>
</comment>
<dbReference type="InterPro" id="IPR015424">
    <property type="entry name" value="PyrdxlP-dep_Trfase"/>
</dbReference>
<keyword evidence="8" id="KW-0808">Transferase</keyword>
<dbReference type="Pfam" id="PF03711">
    <property type="entry name" value="OKR_DC_1_C"/>
    <property type="match status" value="1"/>
</dbReference>
<gene>
    <name evidence="8" type="ORF">OW255_20705</name>
</gene>
<sequence length="500" mass="56013">MIERPRLLERLMDYSKSDFYPFHMPGHKRQYGNNEIRKFPNPFSIDITEIEGFDNLHRPEGILKDSLEWASEVYGADKTYYLVNGSSCGILSAISAAVSNRGKILMSRNCHKSAFHGVFLKQLEVKYIYPQMMPELGLQGGILAEDVEELLKTNPEAEAVLVVSPTYDGVVSDIKAIADVVHRFGIPLIVDEAHGAHFAFGRVDEFPVSALELGADVVIQSLHKTLPSLTQTAILHVRKGYIDLEKLDRYIHMYQTSSPSYVFMASIENCIVYMDGEGRKKLGEFSESLTRMRRRLEGMKHLTLLSDEIIGQYGVYDMDLSKVIVSTRNIVWSGNQLSDVLRKEYHLEMEMCGADYVTAITTLEDTEEGLQRLCSALLELDDQLGARSGSGSISLQEAGEMAGQSDTGGVLLDFTIEEDCRYPIFEAMDGRRYKIKISEAIGRVSAEFIYLYPPGIPIVVPGEVLTGDLVELIMKFKDLGLPVQGMEDEAAEEIFVLEEM</sequence>
<evidence type="ECO:0000313" key="8">
    <source>
        <dbReference type="EMBL" id="WAJ23938.1"/>
    </source>
</evidence>
<dbReference type="InterPro" id="IPR052357">
    <property type="entry name" value="Orn_Lys_Arg_decarboxylase-I"/>
</dbReference>
<dbReference type="Proteomes" id="UP001163115">
    <property type="component" value="Chromosome"/>
</dbReference>
<protein>
    <submittedName>
        <fullName evidence="8">Aminotransferase class I/II-fold pyridoxal phosphate-dependent enzyme</fullName>
    </submittedName>
</protein>
<dbReference type="RefSeq" id="WP_268115206.1">
    <property type="nucleotide sequence ID" value="NZ_CP113524.1"/>
</dbReference>
<dbReference type="InterPro" id="IPR000310">
    <property type="entry name" value="Orn/Lys/Arg_deCO2ase_major_dom"/>
</dbReference>
<evidence type="ECO:0000256" key="4">
    <source>
        <dbReference type="ARBA" id="ARBA00022898"/>
    </source>
</evidence>
<evidence type="ECO:0000313" key="9">
    <source>
        <dbReference type="Proteomes" id="UP001163115"/>
    </source>
</evidence>
<dbReference type="Gene3D" id="3.40.640.10">
    <property type="entry name" value="Type I PLP-dependent aspartate aminotransferase-like (Major domain)"/>
    <property type="match status" value="1"/>
</dbReference>
<keyword evidence="5" id="KW-0456">Lyase</keyword>
<evidence type="ECO:0000256" key="3">
    <source>
        <dbReference type="ARBA" id="ARBA00022793"/>
    </source>
</evidence>
<dbReference type="GO" id="GO:0008483">
    <property type="term" value="F:transaminase activity"/>
    <property type="evidence" value="ECO:0007669"/>
    <property type="project" value="UniProtKB-KW"/>
</dbReference>
<proteinExistence type="inferred from homology"/>
<evidence type="ECO:0000256" key="1">
    <source>
        <dbReference type="ARBA" id="ARBA00001933"/>
    </source>
</evidence>
<dbReference type="Pfam" id="PF01276">
    <property type="entry name" value="OKR_DC_1"/>
    <property type="match status" value="1"/>
</dbReference>
<evidence type="ECO:0000259" key="6">
    <source>
        <dbReference type="Pfam" id="PF01276"/>
    </source>
</evidence>
<dbReference type="InterPro" id="IPR015421">
    <property type="entry name" value="PyrdxlP-dep_Trfase_major"/>
</dbReference>
<dbReference type="PANTHER" id="PTHR43277">
    <property type="entry name" value="ARGININE DECARBOXYLASE"/>
    <property type="match status" value="1"/>
</dbReference>
<dbReference type="EMBL" id="CP113524">
    <property type="protein sequence ID" value="WAJ23938.1"/>
    <property type="molecule type" value="Genomic_DNA"/>
</dbReference>
<feature type="domain" description="Orn/Lys/Arg decarboxylase C-terminal" evidence="7">
    <location>
        <begin position="427"/>
        <end position="468"/>
    </location>
</feature>
<keyword evidence="8" id="KW-0032">Aminotransferase</keyword>
<feature type="domain" description="Orn/Lys/Arg decarboxylases family 1 pyridoxal-P attachment site" evidence="6">
    <location>
        <begin position="7"/>
        <end position="318"/>
    </location>
</feature>
<dbReference type="Gene3D" id="3.90.105.10">
    <property type="entry name" value="Molybdopterin biosynthesis moea protein, domain 2"/>
    <property type="match status" value="1"/>
</dbReference>
<name>A0ABY7AEJ4_9FIRM</name>
<organism evidence="8 9">
    <name type="scientific">Lacrimispora xylanolytica</name>
    <dbReference type="NCBI Taxonomy" id="29375"/>
    <lineage>
        <taxon>Bacteria</taxon>
        <taxon>Bacillati</taxon>
        <taxon>Bacillota</taxon>
        <taxon>Clostridia</taxon>
        <taxon>Lachnospirales</taxon>
        <taxon>Lachnospiraceae</taxon>
        <taxon>Lacrimispora</taxon>
    </lineage>
</organism>
<comment type="similarity">
    <text evidence="2">Belongs to the Orn/Lys/Arg decarboxylase class-I family.</text>
</comment>